<feature type="compositionally biased region" description="Basic and acidic residues" evidence="4">
    <location>
        <begin position="198"/>
        <end position="219"/>
    </location>
</feature>
<accession>A0ABP8NFK3</accession>
<dbReference type="PROSITE" id="PS00211">
    <property type="entry name" value="ABC_TRANSPORTER_1"/>
    <property type="match status" value="1"/>
</dbReference>
<keyword evidence="1" id="KW-0677">Repeat</keyword>
<keyword evidence="7" id="KW-1185">Reference proteome</keyword>
<dbReference type="PANTHER" id="PTHR19211">
    <property type="entry name" value="ATP-BINDING TRANSPORT PROTEIN-RELATED"/>
    <property type="match status" value="1"/>
</dbReference>
<keyword evidence="2" id="KW-0547">Nucleotide-binding</keyword>
<gene>
    <name evidence="6" type="ORF">GCM10023093_16370</name>
</gene>
<sequence>MIAGQLRPATGRLAVQAQPYYVPQVSGSFDHMTVAQALHVADKLHALQKILGGDMNDTHLATLNDDWNIEERCHEALAQWQLHDVGPGRNMGTLSGGQKMKVLLAGIYIHRPRLILLDEPSNHMDTGSRQILYAMVRDLNATMIVVSHDRQLLELLPTICELGRNGITTYGGGYAFYRTQKEIALSALGDDIKSKEKELRKAREKERETAERQQKLDARGRKKQEKAGTPTIMLNTLRNNAEKSTSKLRDVHAEKIGGIANDLRQLRAALPELDKMKMAFANAALHKGKVLFSAQGMNHSYTGKPLWKKDLDIVVTSGERISLKGDNGTGKTSLIKMMLGELAPMKGAVTRAEHTTAYIDQDTSLLNDGLSVFEQVRTYNRMALQEHEIGIWLGRFLFGYDEWGKPCAALSGGERMRLVLCCLSVAEQAPDMMILDEPTNNLDMQNVDILTAAISAYRGTLIVVSHDAWFLQQLGVEREILLE</sequence>
<dbReference type="EMBL" id="BAABFA010000010">
    <property type="protein sequence ID" value="GAA4464968.1"/>
    <property type="molecule type" value="Genomic_DNA"/>
</dbReference>
<dbReference type="CDD" id="cd03221">
    <property type="entry name" value="ABCF_EF-3"/>
    <property type="match status" value="1"/>
</dbReference>
<keyword evidence="3 6" id="KW-0067">ATP-binding</keyword>
<organism evidence="6 7">
    <name type="scientific">Nemorincola caseinilytica</name>
    <dbReference type="NCBI Taxonomy" id="2054315"/>
    <lineage>
        <taxon>Bacteria</taxon>
        <taxon>Pseudomonadati</taxon>
        <taxon>Bacteroidota</taxon>
        <taxon>Chitinophagia</taxon>
        <taxon>Chitinophagales</taxon>
        <taxon>Chitinophagaceae</taxon>
        <taxon>Nemorincola</taxon>
    </lineage>
</organism>
<dbReference type="InterPro" id="IPR003439">
    <property type="entry name" value="ABC_transporter-like_ATP-bd"/>
</dbReference>
<dbReference type="Gene3D" id="3.40.50.300">
    <property type="entry name" value="P-loop containing nucleotide triphosphate hydrolases"/>
    <property type="match status" value="2"/>
</dbReference>
<dbReference type="Pfam" id="PF00005">
    <property type="entry name" value="ABC_tran"/>
    <property type="match status" value="2"/>
</dbReference>
<dbReference type="InterPro" id="IPR027417">
    <property type="entry name" value="P-loop_NTPase"/>
</dbReference>
<proteinExistence type="predicted"/>
<dbReference type="SMART" id="SM00382">
    <property type="entry name" value="AAA"/>
    <property type="match status" value="1"/>
</dbReference>
<feature type="domain" description="AAA+ ATPase" evidence="5">
    <location>
        <begin position="317"/>
        <end position="474"/>
    </location>
</feature>
<reference evidence="7" key="1">
    <citation type="journal article" date="2019" name="Int. J. Syst. Evol. Microbiol.">
        <title>The Global Catalogue of Microorganisms (GCM) 10K type strain sequencing project: providing services to taxonomists for standard genome sequencing and annotation.</title>
        <authorList>
            <consortium name="The Broad Institute Genomics Platform"/>
            <consortium name="The Broad Institute Genome Sequencing Center for Infectious Disease"/>
            <person name="Wu L."/>
            <person name="Ma J."/>
        </authorList>
    </citation>
    <scope>NUCLEOTIDE SEQUENCE [LARGE SCALE GENOMIC DNA]</scope>
    <source>
        <strain evidence="7">JCM 32105</strain>
    </source>
</reference>
<dbReference type="InterPro" id="IPR003593">
    <property type="entry name" value="AAA+_ATPase"/>
</dbReference>
<dbReference type="InterPro" id="IPR050611">
    <property type="entry name" value="ABCF"/>
</dbReference>
<evidence type="ECO:0000313" key="7">
    <source>
        <dbReference type="Proteomes" id="UP001500067"/>
    </source>
</evidence>
<evidence type="ECO:0000256" key="4">
    <source>
        <dbReference type="SAM" id="MobiDB-lite"/>
    </source>
</evidence>
<protein>
    <submittedName>
        <fullName evidence="6">ABC-F family ATP-binding cassette domain-containing protein</fullName>
    </submittedName>
</protein>
<feature type="region of interest" description="Disordered" evidence="4">
    <location>
        <begin position="198"/>
        <end position="229"/>
    </location>
</feature>
<evidence type="ECO:0000256" key="3">
    <source>
        <dbReference type="ARBA" id="ARBA00022840"/>
    </source>
</evidence>
<evidence type="ECO:0000313" key="6">
    <source>
        <dbReference type="EMBL" id="GAA4464968.1"/>
    </source>
</evidence>
<dbReference type="SUPFAM" id="SSF52540">
    <property type="entry name" value="P-loop containing nucleoside triphosphate hydrolases"/>
    <property type="match status" value="2"/>
</dbReference>
<evidence type="ECO:0000256" key="1">
    <source>
        <dbReference type="ARBA" id="ARBA00022737"/>
    </source>
</evidence>
<evidence type="ECO:0000256" key="2">
    <source>
        <dbReference type="ARBA" id="ARBA00022741"/>
    </source>
</evidence>
<comment type="caution">
    <text evidence="6">The sequence shown here is derived from an EMBL/GenBank/DDBJ whole genome shotgun (WGS) entry which is preliminary data.</text>
</comment>
<dbReference type="RefSeq" id="WP_345081366.1">
    <property type="nucleotide sequence ID" value="NZ_BAABFA010000010.1"/>
</dbReference>
<dbReference type="PANTHER" id="PTHR19211:SF6">
    <property type="entry name" value="BLL7188 PROTEIN"/>
    <property type="match status" value="1"/>
</dbReference>
<evidence type="ECO:0000259" key="5">
    <source>
        <dbReference type="SMART" id="SM00382"/>
    </source>
</evidence>
<dbReference type="GO" id="GO:0005524">
    <property type="term" value="F:ATP binding"/>
    <property type="evidence" value="ECO:0007669"/>
    <property type="project" value="UniProtKB-KW"/>
</dbReference>
<dbReference type="InterPro" id="IPR017871">
    <property type="entry name" value="ABC_transporter-like_CS"/>
</dbReference>
<name>A0ABP8NFK3_9BACT</name>
<dbReference type="Proteomes" id="UP001500067">
    <property type="component" value="Unassembled WGS sequence"/>
</dbReference>